<accession>A0A164G412</accession>
<evidence type="ECO:0000313" key="2">
    <source>
        <dbReference type="Proteomes" id="UP000076858"/>
    </source>
</evidence>
<keyword evidence="2" id="KW-1185">Reference proteome</keyword>
<reference evidence="1 2" key="1">
    <citation type="submission" date="2016-03" db="EMBL/GenBank/DDBJ databases">
        <title>EvidentialGene: Evidence-directed Construction of Genes on Genomes.</title>
        <authorList>
            <person name="Gilbert D.G."/>
            <person name="Choi J.-H."/>
            <person name="Mockaitis K."/>
            <person name="Colbourne J."/>
            <person name="Pfrender M."/>
        </authorList>
    </citation>
    <scope>NUCLEOTIDE SEQUENCE [LARGE SCALE GENOMIC DNA]</scope>
    <source>
        <strain evidence="1 2">Xinb3</strain>
        <tissue evidence="1">Complete organism</tissue>
    </source>
</reference>
<dbReference type="OrthoDB" id="7669876at2759"/>
<dbReference type="AlphaFoldDB" id="A0A164G412"/>
<dbReference type="EMBL" id="LRGB01016812">
    <property type="protein sequence ID" value="KZR98501.1"/>
    <property type="molecule type" value="Genomic_DNA"/>
</dbReference>
<proteinExistence type="predicted"/>
<name>A0A164G412_9CRUS</name>
<organism evidence="1 2">
    <name type="scientific">Daphnia magna</name>
    <dbReference type="NCBI Taxonomy" id="35525"/>
    <lineage>
        <taxon>Eukaryota</taxon>
        <taxon>Metazoa</taxon>
        <taxon>Ecdysozoa</taxon>
        <taxon>Arthropoda</taxon>
        <taxon>Crustacea</taxon>
        <taxon>Branchiopoda</taxon>
        <taxon>Diplostraca</taxon>
        <taxon>Cladocera</taxon>
        <taxon>Anomopoda</taxon>
        <taxon>Daphniidae</taxon>
        <taxon>Daphnia</taxon>
    </lineage>
</organism>
<feature type="non-terminal residue" evidence="1">
    <location>
        <position position="1"/>
    </location>
</feature>
<protein>
    <submittedName>
        <fullName evidence="1">Uncharacterized protein</fullName>
    </submittedName>
</protein>
<dbReference type="Proteomes" id="UP000076858">
    <property type="component" value="Unassembled WGS sequence"/>
</dbReference>
<evidence type="ECO:0000313" key="1">
    <source>
        <dbReference type="EMBL" id="KZR98501.1"/>
    </source>
</evidence>
<sequence length="205" mass="23359">TIKKQSVNKAAFAWQRKTDVCERAFQTTTAFMETKLFFFGDVLRMADILRHYFFALEEFGLCDADIEKENAKKIRLGEKFLIHFGGRVKSFIHPTISIGKIVFKSTLSMDEALSTKFGKDKKIPVKIRNAAYILRNVIFKQPKKAFSTKVTVNDVMEGEVQVPPLLKEFFECLVAGHINPAKIREGKQIRIKSLCEDSIFSVTNG</sequence>
<gene>
    <name evidence="1" type="ORF">APZ42_006050</name>
</gene>
<feature type="non-terminal residue" evidence="1">
    <location>
        <position position="205"/>
    </location>
</feature>
<comment type="caution">
    <text evidence="1">The sequence shown here is derived from an EMBL/GenBank/DDBJ whole genome shotgun (WGS) entry which is preliminary data.</text>
</comment>